<organism evidence="1 2">
    <name type="scientific">Streptomyces glaucus</name>
    <dbReference type="NCBI Taxonomy" id="284029"/>
    <lineage>
        <taxon>Bacteria</taxon>
        <taxon>Bacillati</taxon>
        <taxon>Actinomycetota</taxon>
        <taxon>Actinomycetes</taxon>
        <taxon>Kitasatosporales</taxon>
        <taxon>Streptomycetaceae</taxon>
        <taxon>Streptomyces</taxon>
    </lineage>
</organism>
<protein>
    <submittedName>
        <fullName evidence="1">Uncharacterized protein</fullName>
    </submittedName>
</protein>
<name>A0ABP5WLJ7_9ACTN</name>
<accession>A0ABP5WLJ7</accession>
<proteinExistence type="predicted"/>
<keyword evidence="2" id="KW-1185">Reference proteome</keyword>
<dbReference type="Proteomes" id="UP001500460">
    <property type="component" value="Unassembled WGS sequence"/>
</dbReference>
<comment type="caution">
    <text evidence="1">The sequence shown here is derived from an EMBL/GenBank/DDBJ whole genome shotgun (WGS) entry which is preliminary data.</text>
</comment>
<evidence type="ECO:0000313" key="2">
    <source>
        <dbReference type="Proteomes" id="UP001500460"/>
    </source>
</evidence>
<reference evidence="2" key="1">
    <citation type="journal article" date="2019" name="Int. J. Syst. Evol. Microbiol.">
        <title>The Global Catalogue of Microorganisms (GCM) 10K type strain sequencing project: providing services to taxonomists for standard genome sequencing and annotation.</title>
        <authorList>
            <consortium name="The Broad Institute Genomics Platform"/>
            <consortium name="The Broad Institute Genome Sequencing Center for Infectious Disease"/>
            <person name="Wu L."/>
            <person name="Ma J."/>
        </authorList>
    </citation>
    <scope>NUCLEOTIDE SEQUENCE [LARGE SCALE GENOMIC DNA]</scope>
    <source>
        <strain evidence="2">JCM 6922</strain>
    </source>
</reference>
<evidence type="ECO:0000313" key="1">
    <source>
        <dbReference type="EMBL" id="GAA2427948.1"/>
    </source>
</evidence>
<sequence length="59" mass="7094">MLMLQPPGRGSTYRYVLPPVLERKRRVRVIPPIRRMCRRRAGCMRDGWYQTVQTVTFRS</sequence>
<gene>
    <name evidence="1" type="ORF">GCM10010421_14460</name>
</gene>
<dbReference type="EMBL" id="BAAATK010000006">
    <property type="protein sequence ID" value="GAA2427948.1"/>
    <property type="molecule type" value="Genomic_DNA"/>
</dbReference>